<keyword evidence="2" id="KW-0004">4Fe-4S</keyword>
<evidence type="ECO:0000313" key="9">
    <source>
        <dbReference type="Proteomes" id="UP000823632"/>
    </source>
</evidence>
<dbReference type="InterPro" id="IPR058240">
    <property type="entry name" value="rSAM_sf"/>
</dbReference>
<evidence type="ECO:0000256" key="5">
    <source>
        <dbReference type="ARBA" id="ARBA00023004"/>
    </source>
</evidence>
<feature type="domain" description="Radical SAM core" evidence="7">
    <location>
        <begin position="24"/>
        <end position="252"/>
    </location>
</feature>
<dbReference type="EMBL" id="JADIND010000185">
    <property type="protein sequence ID" value="MBO8431356.1"/>
    <property type="molecule type" value="Genomic_DNA"/>
</dbReference>
<dbReference type="InterPro" id="IPR007197">
    <property type="entry name" value="rSAM"/>
</dbReference>
<evidence type="ECO:0000259" key="7">
    <source>
        <dbReference type="PROSITE" id="PS51918"/>
    </source>
</evidence>
<dbReference type="GO" id="GO:0051539">
    <property type="term" value="F:4 iron, 4 sulfur cluster binding"/>
    <property type="evidence" value="ECO:0007669"/>
    <property type="project" value="UniProtKB-KW"/>
</dbReference>
<comment type="caution">
    <text evidence="8">The sequence shown here is derived from an EMBL/GenBank/DDBJ whole genome shotgun (WGS) entry which is preliminary data.</text>
</comment>
<dbReference type="InterPro" id="IPR027596">
    <property type="entry name" value="AmmeMemoSam_rS"/>
</dbReference>
<dbReference type="NCBIfam" id="TIGR04337">
    <property type="entry name" value="AmmeMemoSam_rS"/>
    <property type="match status" value="1"/>
</dbReference>
<keyword evidence="3" id="KW-0949">S-adenosyl-L-methionine</keyword>
<dbReference type="PROSITE" id="PS51918">
    <property type="entry name" value="RADICAL_SAM"/>
    <property type="match status" value="1"/>
</dbReference>
<keyword evidence="4" id="KW-0479">Metal-binding</keyword>
<dbReference type="SUPFAM" id="SSF102114">
    <property type="entry name" value="Radical SAM enzymes"/>
    <property type="match status" value="1"/>
</dbReference>
<accession>A0A9D9DRZ1</accession>
<dbReference type="GO" id="GO:0003824">
    <property type="term" value="F:catalytic activity"/>
    <property type="evidence" value="ECO:0007669"/>
    <property type="project" value="InterPro"/>
</dbReference>
<dbReference type="Gene3D" id="3.20.20.70">
    <property type="entry name" value="Aldolase class I"/>
    <property type="match status" value="1"/>
</dbReference>
<evidence type="ECO:0000256" key="3">
    <source>
        <dbReference type="ARBA" id="ARBA00022691"/>
    </source>
</evidence>
<dbReference type="InterPro" id="IPR034457">
    <property type="entry name" value="Organic_radical-activating"/>
</dbReference>
<evidence type="ECO:0000256" key="2">
    <source>
        <dbReference type="ARBA" id="ARBA00022485"/>
    </source>
</evidence>
<evidence type="ECO:0000313" key="8">
    <source>
        <dbReference type="EMBL" id="MBO8431356.1"/>
    </source>
</evidence>
<dbReference type="AlphaFoldDB" id="A0A9D9DRZ1"/>
<keyword evidence="5" id="KW-0408">Iron</keyword>
<dbReference type="Proteomes" id="UP000823632">
    <property type="component" value="Unassembled WGS sequence"/>
</dbReference>
<dbReference type="GO" id="GO:0046872">
    <property type="term" value="F:metal ion binding"/>
    <property type="evidence" value="ECO:0007669"/>
    <property type="project" value="UniProtKB-KW"/>
</dbReference>
<dbReference type="InterPro" id="IPR013785">
    <property type="entry name" value="Aldolase_TIM"/>
</dbReference>
<dbReference type="Pfam" id="PF04055">
    <property type="entry name" value="Radical_SAM"/>
    <property type="match status" value="1"/>
</dbReference>
<dbReference type="PANTHER" id="PTHR30352">
    <property type="entry name" value="PYRUVATE FORMATE-LYASE-ACTIVATING ENZYME"/>
    <property type="match status" value="1"/>
</dbReference>
<dbReference type="PANTHER" id="PTHR30352:SF5">
    <property type="entry name" value="PYRUVATE FORMATE-LYASE 1-ACTIVATING ENZYME"/>
    <property type="match status" value="1"/>
</dbReference>
<comment type="cofactor">
    <cofactor evidence="1">
        <name>[4Fe-4S] cluster</name>
        <dbReference type="ChEBI" id="CHEBI:49883"/>
    </cofactor>
</comment>
<evidence type="ECO:0000256" key="6">
    <source>
        <dbReference type="ARBA" id="ARBA00023014"/>
    </source>
</evidence>
<organism evidence="8 9">
    <name type="scientific">Candidatus Scatousia excrementipullorum</name>
    <dbReference type="NCBI Taxonomy" id="2840936"/>
    <lineage>
        <taxon>Bacteria</taxon>
        <taxon>Candidatus Scatousia</taxon>
    </lineage>
</organism>
<keyword evidence="6" id="KW-0411">Iron-sulfur</keyword>
<protein>
    <submittedName>
        <fullName evidence="8">AmmeMemoRadiSam system radical SAM enzyme</fullName>
    </submittedName>
</protein>
<name>A0A9D9DRZ1_9BACT</name>
<gene>
    <name evidence="8" type="primary">amrS</name>
    <name evidence="8" type="ORF">IAC76_08225</name>
</gene>
<proteinExistence type="predicted"/>
<reference evidence="8" key="1">
    <citation type="submission" date="2020-10" db="EMBL/GenBank/DDBJ databases">
        <authorList>
            <person name="Gilroy R."/>
        </authorList>
    </citation>
    <scope>NUCLEOTIDE SEQUENCE</scope>
    <source>
        <strain evidence="8">10192</strain>
    </source>
</reference>
<evidence type="ECO:0000256" key="1">
    <source>
        <dbReference type="ARBA" id="ARBA00001966"/>
    </source>
</evidence>
<reference evidence="8" key="2">
    <citation type="journal article" date="2021" name="PeerJ">
        <title>Extensive microbial diversity within the chicken gut microbiome revealed by metagenomics and culture.</title>
        <authorList>
            <person name="Gilroy R."/>
            <person name="Ravi A."/>
            <person name="Getino M."/>
            <person name="Pursley I."/>
            <person name="Horton D.L."/>
            <person name="Alikhan N.F."/>
            <person name="Baker D."/>
            <person name="Gharbi K."/>
            <person name="Hall N."/>
            <person name="Watson M."/>
            <person name="Adriaenssens E.M."/>
            <person name="Foster-Nyarko E."/>
            <person name="Jarju S."/>
            <person name="Secka A."/>
            <person name="Antonio M."/>
            <person name="Oren A."/>
            <person name="Chaudhuri R.R."/>
            <person name="La Ragione R."/>
            <person name="Hildebrand F."/>
            <person name="Pallen M.J."/>
        </authorList>
    </citation>
    <scope>NUCLEOTIDE SEQUENCE</scope>
    <source>
        <strain evidence="8">10192</strain>
    </source>
</reference>
<evidence type="ECO:0000256" key="4">
    <source>
        <dbReference type="ARBA" id="ARBA00022723"/>
    </source>
</evidence>
<sequence>MPEEIAKARYFLYLTGITRDWRLTPLRKNPSINFFRKVPFYHSEQQDAICQFCQNWHITKLHIDSKFLHKYSPEQIVASAKQYGCKSVAFTYNEPVVFFEYALDSAKLCKEEGIKTVAVTSGFINPEPAVEFFRYMDAANIDLKGFSEKFYKKNCLAKLEPVLDTIKYVKQETDCWLELTTMLIEGENDSDKEINNECRWILENLGDSVPLHFSAFFPNYKFSNRKATSFPTLIKAYDTAVNAGLKYVYTGNLTSVKTSSTYCKNCKKPVIVRNGYELLEYNLKNGFCSFCNTKCDGLF</sequence>